<dbReference type="Pfam" id="PF12552">
    <property type="entry name" value="DUF3741"/>
    <property type="match status" value="1"/>
</dbReference>
<evidence type="ECO:0008006" key="6">
    <source>
        <dbReference type="Google" id="ProtNLM"/>
    </source>
</evidence>
<keyword evidence="5" id="KW-1185">Reference proteome</keyword>
<feature type="compositionally biased region" description="Basic and acidic residues" evidence="1">
    <location>
        <begin position="107"/>
        <end position="131"/>
    </location>
</feature>
<dbReference type="AlphaFoldDB" id="A0A445FX62"/>
<sequence>MAKRCQRFPVNYEKDQSGCMWGFISIFDFRHARFTRKLIADRRHGSKHAVGAALTKNKFEVLSNLDEEYEGNFDRGESKRLTLTNDADKLSVKKLIEEEMIIDQDEIKDQGNAEVESKQSRLGHEGPPKTDSKRKKKSRKKSRDMDSHDLNSDATLKSEFSHKPHSRQQSKDNLDLNKIMDDFCHVEAACSMMNDDHGKIDEQSNQKHVISENLANAIHEFANQMRLNGKDLPEDGQLLSSHELMEALQVISSDKQLFLRLLQDPNSHLLKYIQELENAQGRGGKECSSVTSSNCSEHELVKLKQTRETANRKHRNFFRKRVKSQPKDSTNENEKTEFSNRIVILKPALTGMQISESGNNLASTLNSHDIAQYKNPSVRVGSHFSLTEIKRKLKCAMGKERHGNPELIPRKLPVERQNKLPRGKCKDNAGMRSPNKDHFFIEKITRPMFNVVKGNKTGTMKDSELNVEHESGIPNQSVSNIYIEARKHLCEMLDNADENTNISSRQMPKTLGRILSLPEYNFSSPGRDLEHHSVTAQARFSSSDKTREVSEDKLSPKPATRIGLPDQEINNSEKQSSICDERSDNKVQEIKLVSNLSHDVNHVNTSEACYPVRDEIVTEGNVESTKEKNDLESSLDPNGFIIGKDQNIDISEIPDGAGCSECLNQILLQDIPEENQSSSLLSSPQSSITKKIEELENGTDVSGRPSPVSVLDTSFSDDDFGPGHSRYQPVKLPVQPLQIKFEEHDSSPAEQFDRRKYCFEESELIYDYIKAVLHASGLTTDQLLMKCLSSDKILDPSLFDQVELFSNLLCNNQKLLFDSINEVLMEICQHYFGASPWVSFVNPSTRLTPSMKRVTLKVWEGVCWHMLPLPPPRTLEQIVRKDMARRGTWMDLGLDTETIGFEMGEAILAELMEDTILSLVIESPESKCFSASI</sequence>
<dbReference type="EMBL" id="QZWG01000018">
    <property type="protein sequence ID" value="RZB53491.1"/>
    <property type="molecule type" value="Genomic_DNA"/>
</dbReference>
<dbReference type="InterPro" id="IPR025486">
    <property type="entry name" value="DUF4378"/>
</dbReference>
<organism evidence="4 5">
    <name type="scientific">Glycine soja</name>
    <name type="common">Wild soybean</name>
    <dbReference type="NCBI Taxonomy" id="3848"/>
    <lineage>
        <taxon>Eukaryota</taxon>
        <taxon>Viridiplantae</taxon>
        <taxon>Streptophyta</taxon>
        <taxon>Embryophyta</taxon>
        <taxon>Tracheophyta</taxon>
        <taxon>Spermatophyta</taxon>
        <taxon>Magnoliopsida</taxon>
        <taxon>eudicotyledons</taxon>
        <taxon>Gunneridae</taxon>
        <taxon>Pentapetalae</taxon>
        <taxon>rosids</taxon>
        <taxon>fabids</taxon>
        <taxon>Fabales</taxon>
        <taxon>Fabaceae</taxon>
        <taxon>Papilionoideae</taxon>
        <taxon>50 kb inversion clade</taxon>
        <taxon>NPAAA clade</taxon>
        <taxon>indigoferoid/millettioid clade</taxon>
        <taxon>Phaseoleae</taxon>
        <taxon>Glycine</taxon>
        <taxon>Glycine subgen. Soja</taxon>
    </lineage>
</organism>
<evidence type="ECO:0000259" key="2">
    <source>
        <dbReference type="Pfam" id="PF12552"/>
    </source>
</evidence>
<accession>A0A445FX62</accession>
<dbReference type="PANTHER" id="PTHR47212">
    <property type="entry name" value="ADHESIN-LIKE PROTEIN, PUTATIVE (DUF3741)-RELATED"/>
    <property type="match status" value="1"/>
</dbReference>
<feature type="region of interest" description="Disordered" evidence="1">
    <location>
        <begin position="526"/>
        <end position="582"/>
    </location>
</feature>
<dbReference type="InterPro" id="IPR022212">
    <property type="entry name" value="DUF3741"/>
</dbReference>
<gene>
    <name evidence="4" type="ORF">D0Y65_049443</name>
</gene>
<proteinExistence type="predicted"/>
<evidence type="ECO:0000313" key="4">
    <source>
        <dbReference type="EMBL" id="RZB53491.1"/>
    </source>
</evidence>
<dbReference type="Gramene" id="XM_028358367.1">
    <property type="protein sequence ID" value="XP_028214168.1"/>
    <property type="gene ID" value="LOC114396408"/>
</dbReference>
<feature type="compositionally biased region" description="Polar residues" evidence="1">
    <location>
        <begin position="568"/>
        <end position="578"/>
    </location>
</feature>
<dbReference type="Pfam" id="PF14309">
    <property type="entry name" value="DUF4378"/>
    <property type="match status" value="1"/>
</dbReference>
<feature type="domain" description="DUF4378" evidence="3">
    <location>
        <begin position="767"/>
        <end position="914"/>
    </location>
</feature>
<evidence type="ECO:0000259" key="3">
    <source>
        <dbReference type="Pfam" id="PF14309"/>
    </source>
</evidence>
<evidence type="ECO:0000256" key="1">
    <source>
        <dbReference type="SAM" id="MobiDB-lite"/>
    </source>
</evidence>
<name>A0A445FX62_GLYSO</name>
<feature type="compositionally biased region" description="Basic and acidic residues" evidence="1">
    <location>
        <begin position="542"/>
        <end position="555"/>
    </location>
</feature>
<comment type="caution">
    <text evidence="4">The sequence shown here is derived from an EMBL/GenBank/DDBJ whole genome shotgun (WGS) entry which is preliminary data.</text>
</comment>
<protein>
    <recommendedName>
        <fullName evidence="6">DUF4378 domain-containing protein</fullName>
    </recommendedName>
</protein>
<dbReference type="PANTHER" id="PTHR47212:SF4">
    <property type="entry name" value="ADHESIN-LIKE PROTEIN, PUTATIVE (DUF3741)-RELATED"/>
    <property type="match status" value="1"/>
</dbReference>
<reference evidence="4 5" key="1">
    <citation type="submission" date="2018-09" db="EMBL/GenBank/DDBJ databases">
        <title>A high-quality reference genome of wild soybean provides a powerful tool to mine soybean genomes.</title>
        <authorList>
            <person name="Xie M."/>
            <person name="Chung C.Y.L."/>
            <person name="Li M.-W."/>
            <person name="Wong F.-L."/>
            <person name="Chan T.-F."/>
            <person name="Lam H.-M."/>
        </authorList>
    </citation>
    <scope>NUCLEOTIDE SEQUENCE [LARGE SCALE GENOMIC DNA]</scope>
    <source>
        <strain evidence="5">cv. W05</strain>
        <tissue evidence="4">Hypocotyl of etiolated seedlings</tissue>
    </source>
</reference>
<feature type="domain" description="DUF3741" evidence="2">
    <location>
        <begin position="223"/>
        <end position="267"/>
    </location>
</feature>
<dbReference type="Proteomes" id="UP000289340">
    <property type="component" value="Chromosome 18"/>
</dbReference>
<evidence type="ECO:0000313" key="5">
    <source>
        <dbReference type="Proteomes" id="UP000289340"/>
    </source>
</evidence>
<feature type="compositionally biased region" description="Basic residues" evidence="1">
    <location>
        <begin position="132"/>
        <end position="142"/>
    </location>
</feature>
<feature type="region of interest" description="Disordered" evidence="1">
    <location>
        <begin position="107"/>
        <end position="174"/>
    </location>
</feature>